<feature type="non-terminal residue" evidence="2">
    <location>
        <position position="1"/>
    </location>
</feature>
<accession>A0ABV0CCX3</accession>
<sequence length="86" mass="8916">VRGMDAAAKPQGRVYGVPRQPTMARPPSQLATADQLLLLLLLLQKPAAGSAAAAAAAARKPEYVPTPHLNPPPQRPITGLSPLVPP</sequence>
<evidence type="ECO:0000313" key="2">
    <source>
        <dbReference type="EMBL" id="MEN5391442.1"/>
    </source>
</evidence>
<comment type="caution">
    <text evidence="2">The sequence shown here is derived from an EMBL/GenBank/DDBJ whole genome shotgun (WGS) entry which is preliminary data.</text>
</comment>
<reference evidence="2 3" key="1">
    <citation type="submission" date="2024-04" db="EMBL/GenBank/DDBJ databases">
        <title>WGS of bacteria from Torrens River.</title>
        <authorList>
            <person name="Wyrsch E.R."/>
            <person name="Drigo B."/>
        </authorList>
    </citation>
    <scope>NUCLEOTIDE SEQUENCE [LARGE SCALE GENOMIC DNA]</scope>
    <source>
        <strain evidence="2 3">TWI153</strain>
    </source>
</reference>
<evidence type="ECO:0000256" key="1">
    <source>
        <dbReference type="SAM" id="MobiDB-lite"/>
    </source>
</evidence>
<dbReference type="Proteomes" id="UP001400166">
    <property type="component" value="Unassembled WGS sequence"/>
</dbReference>
<keyword evidence="3" id="KW-1185">Reference proteome</keyword>
<protein>
    <submittedName>
        <fullName evidence="2">Uncharacterized protein</fullName>
    </submittedName>
</protein>
<proteinExistence type="predicted"/>
<evidence type="ECO:0000313" key="3">
    <source>
        <dbReference type="Proteomes" id="UP001400166"/>
    </source>
</evidence>
<dbReference type="EMBL" id="JBDJOF010000044">
    <property type="protein sequence ID" value="MEN5391442.1"/>
    <property type="molecule type" value="Genomic_DNA"/>
</dbReference>
<feature type="region of interest" description="Disordered" evidence="1">
    <location>
        <begin position="54"/>
        <end position="86"/>
    </location>
</feature>
<feature type="region of interest" description="Disordered" evidence="1">
    <location>
        <begin position="1"/>
        <end position="26"/>
    </location>
</feature>
<name>A0ABV0CCX3_9GAMM</name>
<gene>
    <name evidence="2" type="ORF">ABE587_16580</name>
</gene>
<organism evidence="2 3">
    <name type="scientific">Stenotrophomonas hibiscicola</name>
    <dbReference type="NCBI Taxonomy" id="86189"/>
    <lineage>
        <taxon>Bacteria</taxon>
        <taxon>Pseudomonadati</taxon>
        <taxon>Pseudomonadota</taxon>
        <taxon>Gammaproteobacteria</taxon>
        <taxon>Lysobacterales</taxon>
        <taxon>Lysobacteraceae</taxon>
        <taxon>Stenotrophomonas</taxon>
        <taxon>Stenotrophomonas maltophilia group</taxon>
    </lineage>
</organism>
<dbReference type="RefSeq" id="WP_346470038.1">
    <property type="nucleotide sequence ID" value="NZ_JBDJOF010000044.1"/>
</dbReference>